<gene>
    <name evidence="2" type="ORF">EYC84_010774</name>
</gene>
<dbReference type="EMBL" id="VICG01000014">
    <property type="protein sequence ID" value="KAA8565006.1"/>
    <property type="molecule type" value="Genomic_DNA"/>
</dbReference>
<sequence>MFSKCTCSGRRVRPILLLSFCKHEPNTTFYVFFFLLLVCNSGAFHSERPVGTMGWTIAYWVGWRCTCSLLFFATWLIGYRCRGGRMMFGWMIMRAYT</sequence>
<evidence type="ECO:0000313" key="2">
    <source>
        <dbReference type="EMBL" id="KAA8565006.1"/>
    </source>
</evidence>
<feature type="transmembrane region" description="Helical" evidence="1">
    <location>
        <begin position="27"/>
        <end position="45"/>
    </location>
</feature>
<keyword evidence="3" id="KW-1185">Reference proteome</keyword>
<protein>
    <submittedName>
        <fullName evidence="2">Uncharacterized protein</fullName>
    </submittedName>
</protein>
<evidence type="ECO:0000256" key="1">
    <source>
        <dbReference type="SAM" id="Phobius"/>
    </source>
</evidence>
<dbReference type="Proteomes" id="UP000322873">
    <property type="component" value="Unassembled WGS sequence"/>
</dbReference>
<organism evidence="2 3">
    <name type="scientific">Monilinia fructicola</name>
    <name type="common">Brown rot fungus</name>
    <name type="synonym">Ciboria fructicola</name>
    <dbReference type="NCBI Taxonomy" id="38448"/>
    <lineage>
        <taxon>Eukaryota</taxon>
        <taxon>Fungi</taxon>
        <taxon>Dikarya</taxon>
        <taxon>Ascomycota</taxon>
        <taxon>Pezizomycotina</taxon>
        <taxon>Leotiomycetes</taxon>
        <taxon>Helotiales</taxon>
        <taxon>Sclerotiniaceae</taxon>
        <taxon>Monilinia</taxon>
    </lineage>
</organism>
<evidence type="ECO:0000313" key="3">
    <source>
        <dbReference type="Proteomes" id="UP000322873"/>
    </source>
</evidence>
<dbReference type="AlphaFoldDB" id="A0A5M9JBH3"/>
<keyword evidence="1" id="KW-0812">Transmembrane</keyword>
<reference evidence="2 3" key="1">
    <citation type="submission" date="2019-06" db="EMBL/GenBank/DDBJ databases">
        <title>Genome Sequence of the Brown Rot Fungal Pathogen Monilinia fructicola.</title>
        <authorList>
            <person name="De Miccolis Angelini R.M."/>
            <person name="Landi L."/>
            <person name="Abate D."/>
            <person name="Pollastro S."/>
            <person name="Romanazzi G."/>
            <person name="Faretra F."/>
        </authorList>
    </citation>
    <scope>NUCLEOTIDE SEQUENCE [LARGE SCALE GENOMIC DNA]</scope>
    <source>
        <strain evidence="2 3">Mfrc123</strain>
    </source>
</reference>
<name>A0A5M9JBH3_MONFR</name>
<proteinExistence type="predicted"/>
<keyword evidence="1" id="KW-0472">Membrane</keyword>
<accession>A0A5M9JBH3</accession>
<keyword evidence="1" id="KW-1133">Transmembrane helix</keyword>
<comment type="caution">
    <text evidence="2">The sequence shown here is derived from an EMBL/GenBank/DDBJ whole genome shotgun (WGS) entry which is preliminary data.</text>
</comment>
<feature type="transmembrane region" description="Helical" evidence="1">
    <location>
        <begin position="57"/>
        <end position="77"/>
    </location>
</feature>